<dbReference type="GO" id="GO:0005737">
    <property type="term" value="C:cytoplasm"/>
    <property type="evidence" value="ECO:0007669"/>
    <property type="project" value="UniProtKB-ARBA"/>
</dbReference>
<dbReference type="Pfam" id="PF04969">
    <property type="entry name" value="CS"/>
    <property type="match status" value="1"/>
</dbReference>
<sequence>MAEDTKEQSCDAKAKLPVKHDWYQTEQAVVITILVRNVTEEFLRVNVSESAVRVDIALPDFAPCTLCFSLSHKVLPDQSSYKATPSKIEIKLKKHEGVRWDKLEGAPTSEGIKAIPQDPIPELSGPPSYPTSKKGKDWSAVEKEIKKQEEQEKPEGEDAINKLFQEIYGKGSDEVKRAMNKSYMESGGTVLSTNWEEISKQKVEVKPPDVCFKQQILKPKINALNIERYISKSTTNSAKLFHDYENAFAFNVLNKDAPQINNQNGISGPTIEVTTIEEFEGVLNQNWRESSSTEIVKAFLNVKNYCISNNINISDHRFDKLVDGLMDHCENLTDTELYDLLSLLTELPHCDSATSHNFHDVWSCLDDICCWKMIEWDTEKIFKFADIWYKLNLGRMADFIFVLLDRLANKADRLTKDELVNVYFYLNVCRRRAVDFEYEYALATHIKEMSVDEMAVVAMGYFKSKTKIKLTPILQTIIEKVKEEAKDINEISLAAIIKVIRFSKPLKLIAQIQSMLDLIYTEMDRLSNLCCLHIALIGTGYQAPHIKTIQKASEMIVKDITDLTKVRLKDIERLLNVLSMFDIDPKTDPDVFKAAFEELHRKERFTELVQYPRCLICALNYFSIRGIYSYEFMDKVLDIQYINDTYGKGARLLPRELLALDVSIDIECPDYKGNRLPSELRHKATKWVVDYVPTYDQFKKISAADQLFLDVIDTVKDIVKDENLLKTTHTIPHFSRADIILCREKKSGKFVQPYGFENYILGDTMFPNKDESLEWYAVVVVGWNNTVRDTRLLLGHMSMKKRQLEKMGYNTILVVWNEFLRLPKDEKVEYIQRHFVESK</sequence>
<dbReference type="EMBL" id="JANEYG010000011">
    <property type="protein sequence ID" value="KAJ8921161.1"/>
    <property type="molecule type" value="Genomic_DNA"/>
</dbReference>
<dbReference type="FunFam" id="2.60.40.790:FF:000012">
    <property type="entry name" value="SGT1 homolog, MIS12 kinetochore complex assembly cochaperone"/>
    <property type="match status" value="1"/>
</dbReference>
<keyword evidence="6" id="KW-1185">Reference proteome</keyword>
<comment type="caution">
    <text evidence="5">The sequence shown here is derived from an EMBL/GenBank/DDBJ whole genome shotgun (WGS) entry which is preliminary data.</text>
</comment>
<dbReference type="SUPFAM" id="SSF49764">
    <property type="entry name" value="HSP20-like chaperones"/>
    <property type="match status" value="1"/>
</dbReference>
<evidence type="ECO:0000313" key="6">
    <source>
        <dbReference type="Proteomes" id="UP001159042"/>
    </source>
</evidence>
<dbReference type="PROSITE" id="PS51286">
    <property type="entry name" value="RAP"/>
    <property type="match status" value="1"/>
</dbReference>
<dbReference type="SMART" id="SM00952">
    <property type="entry name" value="RAP"/>
    <property type="match status" value="1"/>
</dbReference>
<dbReference type="AlphaFoldDB" id="A0AAV8W5B7"/>
<feature type="compositionally biased region" description="Basic and acidic residues" evidence="1">
    <location>
        <begin position="134"/>
        <end position="156"/>
    </location>
</feature>
<accession>A0AAV8W5B7</accession>
<dbReference type="Gene3D" id="2.60.40.790">
    <property type="match status" value="1"/>
</dbReference>
<evidence type="ECO:0000256" key="1">
    <source>
        <dbReference type="SAM" id="MobiDB-lite"/>
    </source>
</evidence>
<dbReference type="InterPro" id="IPR007052">
    <property type="entry name" value="CS_dom"/>
</dbReference>
<dbReference type="PANTHER" id="PTHR45862">
    <property type="entry name" value="PROTEIN SGT1 HOMOLOG"/>
    <property type="match status" value="1"/>
</dbReference>
<dbReference type="InterPro" id="IPR013584">
    <property type="entry name" value="RAP"/>
</dbReference>
<evidence type="ECO:0000259" key="3">
    <source>
        <dbReference type="PROSITE" id="PS51203"/>
    </source>
</evidence>
<dbReference type="Pfam" id="PF08373">
    <property type="entry name" value="RAP"/>
    <property type="match status" value="1"/>
</dbReference>
<gene>
    <name evidence="5" type="ORF">NQ315_013633</name>
</gene>
<dbReference type="GO" id="GO:0051087">
    <property type="term" value="F:protein-folding chaperone binding"/>
    <property type="evidence" value="ECO:0007669"/>
    <property type="project" value="InterPro"/>
</dbReference>
<dbReference type="InterPro" id="IPR007699">
    <property type="entry name" value="SGS_dom"/>
</dbReference>
<feature type="domain" description="CS" evidence="3">
    <location>
        <begin position="15"/>
        <end position="104"/>
    </location>
</feature>
<name>A0AAV8W5B7_9CUCU</name>
<dbReference type="InterPro" id="IPR044563">
    <property type="entry name" value="Sgt1-like"/>
</dbReference>
<evidence type="ECO:0000259" key="2">
    <source>
        <dbReference type="PROSITE" id="PS51048"/>
    </source>
</evidence>
<dbReference type="Pfam" id="PF05002">
    <property type="entry name" value="SGS"/>
    <property type="match status" value="1"/>
</dbReference>
<dbReference type="PROSITE" id="PS51048">
    <property type="entry name" value="SGS"/>
    <property type="match status" value="1"/>
</dbReference>
<feature type="domain" description="SGS" evidence="2">
    <location>
        <begin position="128"/>
        <end position="218"/>
    </location>
</feature>
<protein>
    <submittedName>
        <fullName evidence="5">Uncharacterized protein</fullName>
    </submittedName>
</protein>
<dbReference type="Proteomes" id="UP001159042">
    <property type="component" value="Unassembled WGS sequence"/>
</dbReference>
<organism evidence="5 6">
    <name type="scientific">Exocentrus adspersus</name>
    <dbReference type="NCBI Taxonomy" id="1586481"/>
    <lineage>
        <taxon>Eukaryota</taxon>
        <taxon>Metazoa</taxon>
        <taxon>Ecdysozoa</taxon>
        <taxon>Arthropoda</taxon>
        <taxon>Hexapoda</taxon>
        <taxon>Insecta</taxon>
        <taxon>Pterygota</taxon>
        <taxon>Neoptera</taxon>
        <taxon>Endopterygota</taxon>
        <taxon>Coleoptera</taxon>
        <taxon>Polyphaga</taxon>
        <taxon>Cucujiformia</taxon>
        <taxon>Chrysomeloidea</taxon>
        <taxon>Cerambycidae</taxon>
        <taxon>Lamiinae</taxon>
        <taxon>Acanthocinini</taxon>
        <taxon>Exocentrus</taxon>
    </lineage>
</organism>
<feature type="region of interest" description="Disordered" evidence="1">
    <location>
        <begin position="105"/>
        <end position="156"/>
    </location>
</feature>
<feature type="domain" description="RAP" evidence="4">
    <location>
        <begin position="776"/>
        <end position="833"/>
    </location>
</feature>
<reference evidence="5 6" key="1">
    <citation type="journal article" date="2023" name="Insect Mol. Biol.">
        <title>Genome sequencing provides insights into the evolution of gene families encoding plant cell wall-degrading enzymes in longhorned beetles.</title>
        <authorList>
            <person name="Shin N.R."/>
            <person name="Okamura Y."/>
            <person name="Kirsch R."/>
            <person name="Pauchet Y."/>
        </authorList>
    </citation>
    <scope>NUCLEOTIDE SEQUENCE [LARGE SCALE GENOMIC DNA]</scope>
    <source>
        <strain evidence="5">EAD_L_NR</strain>
    </source>
</reference>
<dbReference type="InterPro" id="IPR008978">
    <property type="entry name" value="HSP20-like_chaperone"/>
</dbReference>
<evidence type="ECO:0000313" key="5">
    <source>
        <dbReference type="EMBL" id="KAJ8921161.1"/>
    </source>
</evidence>
<evidence type="ECO:0000259" key="4">
    <source>
        <dbReference type="PROSITE" id="PS51286"/>
    </source>
</evidence>
<dbReference type="PROSITE" id="PS51203">
    <property type="entry name" value="CS"/>
    <property type="match status" value="1"/>
</dbReference>
<proteinExistence type="predicted"/>